<feature type="transmembrane region" description="Helical" evidence="1">
    <location>
        <begin position="88"/>
        <end position="111"/>
    </location>
</feature>
<dbReference type="OrthoDB" id="8453758at2"/>
<dbReference type="AlphaFoldDB" id="A0A1E3W465"/>
<keyword evidence="1" id="KW-0472">Membrane</keyword>
<feature type="transmembrane region" description="Helical" evidence="1">
    <location>
        <begin position="39"/>
        <end position="57"/>
    </location>
</feature>
<name>A0A1E3W465_9HYPH</name>
<keyword evidence="1" id="KW-0812">Transmembrane</keyword>
<evidence type="ECO:0000256" key="1">
    <source>
        <dbReference type="SAM" id="Phobius"/>
    </source>
</evidence>
<accession>A0A1E3W465</accession>
<reference evidence="2 3" key="1">
    <citation type="journal article" date="2016" name="Environ. Microbiol.">
        <title>New Methyloceanibacter diversity from North Sea sediments includes methanotroph containing solely the soluble methane monooxygenase.</title>
        <authorList>
            <person name="Vekeman B."/>
            <person name="Kerckhof F.M."/>
            <person name="Cremers G."/>
            <person name="de Vos P."/>
            <person name="Vandamme P."/>
            <person name="Boon N."/>
            <person name="Op den Camp H.J."/>
            <person name="Heylen K."/>
        </authorList>
    </citation>
    <scope>NUCLEOTIDE SEQUENCE [LARGE SCALE GENOMIC DNA]</scope>
    <source>
        <strain evidence="2 3">R-67174</strain>
    </source>
</reference>
<protein>
    <recommendedName>
        <fullName evidence="4">VanZ-like domain-containing protein</fullName>
    </recommendedName>
</protein>
<evidence type="ECO:0008006" key="4">
    <source>
        <dbReference type="Google" id="ProtNLM"/>
    </source>
</evidence>
<dbReference type="EMBL" id="LPWG01000005">
    <property type="protein sequence ID" value="ODS00598.1"/>
    <property type="molecule type" value="Genomic_DNA"/>
</dbReference>
<gene>
    <name evidence="2" type="ORF">AUC68_15325</name>
</gene>
<keyword evidence="1" id="KW-1133">Transmembrane helix</keyword>
<dbReference type="Proteomes" id="UP000094501">
    <property type="component" value="Unassembled WGS sequence"/>
</dbReference>
<dbReference type="RefSeq" id="WP_069436495.1">
    <property type="nucleotide sequence ID" value="NZ_LPWG01000005.1"/>
</dbReference>
<evidence type="ECO:0000313" key="3">
    <source>
        <dbReference type="Proteomes" id="UP000094501"/>
    </source>
</evidence>
<organism evidence="2 3">
    <name type="scientific">Methyloceanibacter methanicus</name>
    <dbReference type="NCBI Taxonomy" id="1774968"/>
    <lineage>
        <taxon>Bacteria</taxon>
        <taxon>Pseudomonadati</taxon>
        <taxon>Pseudomonadota</taxon>
        <taxon>Alphaproteobacteria</taxon>
        <taxon>Hyphomicrobiales</taxon>
        <taxon>Hyphomicrobiaceae</taxon>
        <taxon>Methyloceanibacter</taxon>
    </lineage>
</organism>
<feature type="transmembrane region" description="Helical" evidence="1">
    <location>
        <begin position="64"/>
        <end position="82"/>
    </location>
</feature>
<sequence length="118" mass="12674">MTGGSRRWIVFLLALICAGIVYAALGPADWQVRLGLHWLVEHFLVFFSVTVLACIAYPRPMRVAAVLLPFAVGVELAQGLTPDRTPDIATALAAAAAVSLAALLADGVFAWQNRRRST</sequence>
<keyword evidence="3" id="KW-1185">Reference proteome</keyword>
<proteinExistence type="predicted"/>
<dbReference type="STRING" id="1774968.AUC68_15325"/>
<comment type="caution">
    <text evidence="2">The sequence shown here is derived from an EMBL/GenBank/DDBJ whole genome shotgun (WGS) entry which is preliminary data.</text>
</comment>
<evidence type="ECO:0000313" key="2">
    <source>
        <dbReference type="EMBL" id="ODS00598.1"/>
    </source>
</evidence>